<organism evidence="1 2">
    <name type="scientific">Cinara cedri</name>
    <dbReference type="NCBI Taxonomy" id="506608"/>
    <lineage>
        <taxon>Eukaryota</taxon>
        <taxon>Metazoa</taxon>
        <taxon>Ecdysozoa</taxon>
        <taxon>Arthropoda</taxon>
        <taxon>Hexapoda</taxon>
        <taxon>Insecta</taxon>
        <taxon>Pterygota</taxon>
        <taxon>Neoptera</taxon>
        <taxon>Paraneoptera</taxon>
        <taxon>Hemiptera</taxon>
        <taxon>Sternorrhyncha</taxon>
        <taxon>Aphidomorpha</taxon>
        <taxon>Aphidoidea</taxon>
        <taxon>Aphididae</taxon>
        <taxon>Lachninae</taxon>
        <taxon>Cinara</taxon>
    </lineage>
</organism>
<dbReference type="EMBL" id="CABPRJ010000999">
    <property type="protein sequence ID" value="VVC34539.1"/>
    <property type="molecule type" value="Genomic_DNA"/>
</dbReference>
<gene>
    <name evidence="1" type="ORF">CINCED_3A017693</name>
</gene>
<dbReference type="InterPro" id="IPR012337">
    <property type="entry name" value="RNaseH-like_sf"/>
</dbReference>
<accession>A0A5E4MYJ5</accession>
<dbReference type="Proteomes" id="UP000325440">
    <property type="component" value="Unassembled WGS sequence"/>
</dbReference>
<dbReference type="OrthoDB" id="6625366at2759"/>
<protein>
    <submittedName>
        <fullName evidence="1">Uncharacterized protein</fullName>
    </submittedName>
</protein>
<sequence>MFTLWPEGIKHDNVLIFVFDAAPYMVKAGRSICTLYSKMVHVTCVAHAIHRVVEEISSNLQDVNKLISCLKKTFLKSPYRTQMFKTLAPGIRLQPEPVITQWGTCLNAVNYYCEHFSYVKKVVIELNRDDLTTTKKTKGTYV</sequence>
<dbReference type="SUPFAM" id="SSF53098">
    <property type="entry name" value="Ribonuclease H-like"/>
    <property type="match status" value="1"/>
</dbReference>
<evidence type="ECO:0000313" key="1">
    <source>
        <dbReference type="EMBL" id="VVC34539.1"/>
    </source>
</evidence>
<dbReference type="AlphaFoldDB" id="A0A5E4MYJ5"/>
<proteinExistence type="predicted"/>
<evidence type="ECO:0000313" key="2">
    <source>
        <dbReference type="Proteomes" id="UP000325440"/>
    </source>
</evidence>
<keyword evidence="2" id="KW-1185">Reference proteome</keyword>
<name>A0A5E4MYJ5_9HEMI</name>
<reference evidence="1 2" key="1">
    <citation type="submission" date="2019-08" db="EMBL/GenBank/DDBJ databases">
        <authorList>
            <person name="Alioto T."/>
            <person name="Alioto T."/>
            <person name="Gomez Garrido J."/>
        </authorList>
    </citation>
    <scope>NUCLEOTIDE SEQUENCE [LARGE SCALE GENOMIC DNA]</scope>
</reference>